<keyword evidence="7" id="KW-0472">Membrane</keyword>
<evidence type="ECO:0000256" key="1">
    <source>
        <dbReference type="ARBA" id="ARBA00004138"/>
    </source>
</evidence>
<dbReference type="InterPro" id="IPR053879">
    <property type="entry name" value="HYDIN_VesB_CFA65-like_Ig"/>
</dbReference>
<reference evidence="9" key="2">
    <citation type="submission" date="2021-08" db="EMBL/GenBank/DDBJ databases">
        <authorList>
            <person name="Dalcin Martins P."/>
        </authorList>
    </citation>
    <scope>NUCLEOTIDE SEQUENCE</scope>
    <source>
        <strain evidence="9">MAG_39</strain>
    </source>
</reference>
<dbReference type="InterPro" id="IPR033305">
    <property type="entry name" value="Hydin-like"/>
</dbReference>
<evidence type="ECO:0000313" key="10">
    <source>
        <dbReference type="Proteomes" id="UP000705867"/>
    </source>
</evidence>
<keyword evidence="4" id="KW-0969">Cilium</keyword>
<dbReference type="EMBL" id="JAIOIV010000108">
    <property type="protein sequence ID" value="MBZ0157249.1"/>
    <property type="molecule type" value="Genomic_DNA"/>
</dbReference>
<protein>
    <submittedName>
        <fullName evidence="9">Choice-of-anchor D domain-containing protein</fullName>
    </submittedName>
</protein>
<dbReference type="Pfam" id="PF22544">
    <property type="entry name" value="HYDIN_VesB_CFA65-like_Ig"/>
    <property type="match status" value="2"/>
</dbReference>
<evidence type="ECO:0000256" key="2">
    <source>
        <dbReference type="ARBA" id="ARBA00004496"/>
    </source>
</evidence>
<dbReference type="NCBIfam" id="NF041770">
    <property type="entry name" value="CFI_box_CTERM"/>
    <property type="match status" value="1"/>
</dbReference>
<name>A0A953M0T4_9BACT</name>
<dbReference type="NCBIfam" id="NF012200">
    <property type="entry name" value="choice_anch_D"/>
    <property type="match status" value="3"/>
</dbReference>
<evidence type="ECO:0000259" key="8">
    <source>
        <dbReference type="Pfam" id="PF22544"/>
    </source>
</evidence>
<keyword evidence="5" id="KW-0966">Cell projection</keyword>
<evidence type="ECO:0000256" key="3">
    <source>
        <dbReference type="ARBA" id="ARBA00022490"/>
    </source>
</evidence>
<comment type="caution">
    <text evidence="9">The sequence shown here is derived from an EMBL/GenBank/DDBJ whole genome shotgun (WGS) entry which is preliminary data.</text>
</comment>
<evidence type="ECO:0000313" key="9">
    <source>
        <dbReference type="EMBL" id="MBZ0157249.1"/>
    </source>
</evidence>
<accession>A0A953M0T4</accession>
<evidence type="ECO:0000256" key="5">
    <source>
        <dbReference type="ARBA" id="ARBA00023273"/>
    </source>
</evidence>
<dbReference type="InterPro" id="IPR049886">
    <property type="entry name" value="CFI_box_CTERM_dom"/>
</dbReference>
<evidence type="ECO:0000256" key="7">
    <source>
        <dbReference type="SAM" id="Phobius"/>
    </source>
</evidence>
<keyword evidence="7" id="KW-0812">Transmembrane</keyword>
<dbReference type="PANTHER" id="PTHR23053">
    <property type="entry name" value="DLEC1 DELETED IN LUNG AND ESOPHAGEAL CANCER 1"/>
    <property type="match status" value="1"/>
</dbReference>
<reference evidence="9" key="1">
    <citation type="journal article" date="2021" name="bioRxiv">
        <title>Unraveling nitrogen, sulfur and carbon metabolic pathways and microbial community transcriptional responses to substrate deprivation and toxicity stresses in a bioreactor mimicking anoxic brackish coastal sediment conditions.</title>
        <authorList>
            <person name="Martins P.D."/>
            <person name="Echeveste M.J."/>
            <person name="Arshad A."/>
            <person name="Kurth J."/>
            <person name="Ouboter H."/>
            <person name="Jetten M.S.M."/>
            <person name="Welte C.U."/>
        </authorList>
    </citation>
    <scope>NUCLEOTIDE SEQUENCE</scope>
    <source>
        <strain evidence="9">MAG_39</strain>
    </source>
</reference>
<keyword evidence="7" id="KW-1133">Transmembrane helix</keyword>
<dbReference type="Proteomes" id="UP000705867">
    <property type="component" value="Unassembled WGS sequence"/>
</dbReference>
<evidence type="ECO:0000256" key="6">
    <source>
        <dbReference type="SAM" id="MobiDB-lite"/>
    </source>
</evidence>
<organism evidence="9 10">
    <name type="scientific">Candidatus Nitrobium versatile</name>
    <dbReference type="NCBI Taxonomy" id="2884831"/>
    <lineage>
        <taxon>Bacteria</taxon>
        <taxon>Pseudomonadati</taxon>
        <taxon>Nitrospirota</taxon>
        <taxon>Nitrospiria</taxon>
        <taxon>Nitrospirales</taxon>
        <taxon>Nitrospiraceae</taxon>
        <taxon>Candidatus Nitrobium</taxon>
    </lineage>
</organism>
<dbReference type="InterPro" id="IPR013783">
    <property type="entry name" value="Ig-like_fold"/>
</dbReference>
<dbReference type="Gene3D" id="2.60.40.10">
    <property type="entry name" value="Immunoglobulins"/>
    <property type="match status" value="3"/>
</dbReference>
<sequence>MMMKSRKQQYKDRKGKAGGDNSGSTAAVLLLICSVLLFALAGCSGNTTTGTVIGQETSNGKIRLAKLEGDAIAVSTASGDQQNPHVIYLADKNLWFTVYEDWSSSGTGSDIKAKFIDSNGTLCGSEATVSNSSGNQTVPRAAYKSGRILVVWQDTRATTNVSGYVYYRDIAVSSLDASCSNPSMGTETAVAFDDDNPVTGGIQAQVSSRTVPKITYDSVSDRFLLAWVESRTTRKTSKFQPFSLNLTEPSLAFGDTQFVGYAALESDLSGYETSPTIIRKWLDTSTAQDTYTRARLLSRSGSAFEVISTFEAFDEISNVDVSCDSTSTECLIVWEGRKGIFTRTDTCTNVPATEVDGVCDSDDNVTAAGTAEYDPASKEIFGLFVKNINLDYVNSMRVSSSDAGAYLPSVEFDPISKRFLVAWEDTRDGSNTKVYGQLIASGSGLYNSNLILSYQDTDGDGQQDSNVAGSKQTKPYISYDSVNQRYFVIWQDGRNGSVSLENLDVYGQYVDAEGSLRGSNYSISTTPANQYGPVIAYNSQNNQFLTVWKDARNYSSTLSDIYGQRFSLGQPQLTLLNQDNTSFSPLLIDFGSVILNQFLTKSFKVKNTGDANLRIDCVTSLSAPFSHESLTTELQTCEGTYATGSYIELVPGAELTFTSRFQPTAQGAFISSFVLQSDAESKTINLQGVGVQPNITVSTSTLDFGTITLGQSADLPLSITNNGTVDYQITNITGASSPFSIIETVNYPYTLSAGTSLNLTLRYTPTQVGGSSSQLNIQTNITGLAAAVTLTGTGAGVPAIALSPNTSLDFGTVSASSTGELSVTVSNTGTATLTLSAVSVTGDGFSLSSSPTLPLNIAVGGSSVLQVKFTPGTESSYSGLLSVESNAGTAQLSLVGQGKAVSSGGTGGAGTGGTISSSGGGGGGCFIATAAYGSYLDPHVMVLRKFRDTVLLRTEWGTAFVRFYYRTSPPVADFIRQHETLRTATRWMLTPVVYAVKYPLGLGMVLLLGIAATVEKRRRNR</sequence>
<gene>
    <name evidence="9" type="ORF">K8I29_13690</name>
</gene>
<proteinExistence type="predicted"/>
<keyword evidence="3" id="KW-0963">Cytoplasm</keyword>
<dbReference type="PANTHER" id="PTHR23053:SF0">
    <property type="entry name" value="HYDROCEPHALUS-INDUCING PROTEIN HOMOLOG"/>
    <property type="match status" value="1"/>
</dbReference>
<comment type="subcellular location">
    <subcellularLocation>
        <location evidence="1">Cell projection</location>
        <location evidence="1">Cilium</location>
    </subcellularLocation>
    <subcellularLocation>
        <location evidence="2">Cytoplasm</location>
    </subcellularLocation>
</comment>
<feature type="domain" description="HYDIN/VesB/CFA65-like Ig-like" evidence="8">
    <location>
        <begin position="805"/>
        <end position="887"/>
    </location>
</feature>
<dbReference type="AlphaFoldDB" id="A0A953M0T4"/>
<feature type="transmembrane region" description="Helical" evidence="7">
    <location>
        <begin position="992"/>
        <end position="1014"/>
    </location>
</feature>
<evidence type="ECO:0000256" key="4">
    <source>
        <dbReference type="ARBA" id="ARBA00023069"/>
    </source>
</evidence>
<feature type="region of interest" description="Disordered" evidence="6">
    <location>
        <begin position="1"/>
        <end position="21"/>
    </location>
</feature>
<dbReference type="GO" id="GO:0005737">
    <property type="term" value="C:cytoplasm"/>
    <property type="evidence" value="ECO:0007669"/>
    <property type="project" value="UniProtKB-SubCell"/>
</dbReference>
<feature type="domain" description="HYDIN/VesB/CFA65-like Ig-like" evidence="8">
    <location>
        <begin position="693"/>
        <end position="792"/>
    </location>
</feature>